<evidence type="ECO:0000256" key="2">
    <source>
        <dbReference type="ARBA" id="ARBA00022771"/>
    </source>
</evidence>
<dbReference type="Gene3D" id="3.90.580.10">
    <property type="entry name" value="Zinc finger, CHC2-type domain"/>
    <property type="match status" value="1"/>
</dbReference>
<dbReference type="Pfam" id="PF01807">
    <property type="entry name" value="Zn_ribbon_DnaG"/>
    <property type="match status" value="1"/>
</dbReference>
<dbReference type="PANTHER" id="PTHR30313">
    <property type="entry name" value="DNA PRIMASE"/>
    <property type="match status" value="1"/>
</dbReference>
<dbReference type="PANTHER" id="PTHR30313:SF2">
    <property type="entry name" value="DNA PRIMASE"/>
    <property type="match status" value="1"/>
</dbReference>
<dbReference type="GO" id="GO:0005737">
    <property type="term" value="C:cytoplasm"/>
    <property type="evidence" value="ECO:0007669"/>
    <property type="project" value="TreeGrafter"/>
</dbReference>
<name>A0A3D9LM75_9FLAO</name>
<dbReference type="InterPro" id="IPR050219">
    <property type="entry name" value="DnaG_primase"/>
</dbReference>
<evidence type="ECO:0000313" key="5">
    <source>
        <dbReference type="EMBL" id="REE08531.1"/>
    </source>
</evidence>
<dbReference type="Pfam" id="PF13155">
    <property type="entry name" value="Toprim_2"/>
    <property type="match status" value="1"/>
</dbReference>
<dbReference type="EMBL" id="QREI01000007">
    <property type="protein sequence ID" value="REE08531.1"/>
    <property type="molecule type" value="Genomic_DNA"/>
</dbReference>
<organism evidence="5 6">
    <name type="scientific">Winogradskyella pacifica</name>
    <dbReference type="NCBI Taxonomy" id="664642"/>
    <lineage>
        <taxon>Bacteria</taxon>
        <taxon>Pseudomonadati</taxon>
        <taxon>Bacteroidota</taxon>
        <taxon>Flavobacteriia</taxon>
        <taxon>Flavobacteriales</taxon>
        <taxon>Flavobacteriaceae</taxon>
        <taxon>Winogradskyella</taxon>
    </lineage>
</organism>
<dbReference type="InterPro" id="IPR002694">
    <property type="entry name" value="Znf_CHC2"/>
</dbReference>
<keyword evidence="6" id="KW-1185">Reference proteome</keyword>
<dbReference type="RefSeq" id="WP_115811678.1">
    <property type="nucleotide sequence ID" value="NZ_QREI01000007.1"/>
</dbReference>
<accession>A0A3D9LM75</accession>
<dbReference type="GO" id="GO:0003899">
    <property type="term" value="F:DNA-directed RNA polymerase activity"/>
    <property type="evidence" value="ECO:0007669"/>
    <property type="project" value="InterPro"/>
</dbReference>
<dbReference type="GO" id="GO:0003677">
    <property type="term" value="F:DNA binding"/>
    <property type="evidence" value="ECO:0007669"/>
    <property type="project" value="InterPro"/>
</dbReference>
<keyword evidence="2" id="KW-0863">Zinc-finger</keyword>
<comment type="caution">
    <text evidence="5">The sequence shown here is derived from an EMBL/GenBank/DDBJ whole genome shotgun (WGS) entry which is preliminary data.</text>
</comment>
<dbReference type="GO" id="GO:0006269">
    <property type="term" value="P:DNA replication, synthesis of primer"/>
    <property type="evidence" value="ECO:0007669"/>
    <property type="project" value="TreeGrafter"/>
</dbReference>
<dbReference type="AlphaFoldDB" id="A0A3D9LM75"/>
<sequence>MKRKINCERARTFSIEKALAKLGHFPEKTAEKEAWFLSPFRSETQASFKVSKTRNRWYDHGEGVGGNVIDLVCRILKCSIKEALEFLSENIATKSLLLDEISNEEVSCIVVTSVKKITHPALIQYLNSRGVPLGIAKFYCKEVWYTFNNSKFFAIGLRNNKDGWELRNKIFKNSCSPKFYTYLQRNKCQLIMLEGMFDLLSLAVLNETLLKDSDVLILNSISFIKQIETRILNYQAVHLYLDCDSAGQNAAQYLTTKYSHVKDKSDFYKNHKDLNEFLCHEKRRNH</sequence>
<dbReference type="Proteomes" id="UP000256919">
    <property type="component" value="Unassembled WGS sequence"/>
</dbReference>
<dbReference type="InterPro" id="IPR036977">
    <property type="entry name" value="DNA_primase_Znf_CHC2"/>
</dbReference>
<dbReference type="OrthoDB" id="8536512at2"/>
<evidence type="ECO:0000256" key="1">
    <source>
        <dbReference type="ARBA" id="ARBA00022723"/>
    </source>
</evidence>
<protein>
    <submittedName>
        <fullName evidence="5">CHC2-type zinc finger protein</fullName>
    </submittedName>
</protein>
<keyword evidence="1" id="KW-0479">Metal-binding</keyword>
<dbReference type="Gene3D" id="3.40.1360.10">
    <property type="match status" value="1"/>
</dbReference>
<dbReference type="SMART" id="SM00400">
    <property type="entry name" value="ZnF_CHCC"/>
    <property type="match status" value="1"/>
</dbReference>
<dbReference type="GO" id="GO:0008270">
    <property type="term" value="F:zinc ion binding"/>
    <property type="evidence" value="ECO:0007669"/>
    <property type="project" value="UniProtKB-KW"/>
</dbReference>
<dbReference type="SUPFAM" id="SSF57783">
    <property type="entry name" value="Zinc beta-ribbon"/>
    <property type="match status" value="1"/>
</dbReference>
<reference evidence="5 6" key="1">
    <citation type="submission" date="2018-07" db="EMBL/GenBank/DDBJ databases">
        <title>Genomic Encyclopedia of Type Strains, Phase III (KMG-III): the genomes of soil and plant-associated and newly described type strains.</title>
        <authorList>
            <person name="Whitman W."/>
        </authorList>
    </citation>
    <scope>NUCLEOTIDE SEQUENCE [LARGE SCALE GENOMIC DNA]</scope>
    <source>
        <strain evidence="5 6">CECT 7948</strain>
    </source>
</reference>
<proteinExistence type="predicted"/>
<gene>
    <name evidence="5" type="ORF">DFQ09_107212</name>
</gene>
<evidence type="ECO:0000256" key="3">
    <source>
        <dbReference type="ARBA" id="ARBA00022833"/>
    </source>
</evidence>
<feature type="domain" description="Zinc finger CHC2-type" evidence="4">
    <location>
        <begin position="37"/>
        <end position="88"/>
    </location>
</feature>
<evidence type="ECO:0000313" key="6">
    <source>
        <dbReference type="Proteomes" id="UP000256919"/>
    </source>
</evidence>
<keyword evidence="3" id="KW-0862">Zinc</keyword>
<evidence type="ECO:0000259" key="4">
    <source>
        <dbReference type="SMART" id="SM00400"/>
    </source>
</evidence>